<comment type="caution">
    <text evidence="1">The sequence shown here is derived from an EMBL/GenBank/DDBJ whole genome shotgun (WGS) entry which is preliminary data.</text>
</comment>
<sequence>MLGIRHERLEHSSPDHLSKPLELGIQAVFDFADVTQDLIDASSLLRVHILNQSVIRETHLVTNTLDQALDHLDSLFDMLVVEPIVKGRPEPVPRGAVPLHAVAEEGEDVLVE</sequence>
<name>A0ABR1WC59_9PEZI</name>
<keyword evidence="2" id="KW-1185">Reference proteome</keyword>
<dbReference type="EMBL" id="JAQQWN010000006">
    <property type="protein sequence ID" value="KAK8081103.1"/>
    <property type="molecule type" value="Genomic_DNA"/>
</dbReference>
<evidence type="ECO:0000313" key="2">
    <source>
        <dbReference type="Proteomes" id="UP001433268"/>
    </source>
</evidence>
<proteinExistence type="predicted"/>
<accession>A0ABR1WC59</accession>
<gene>
    <name evidence="1" type="ORF">PG997_008921</name>
</gene>
<dbReference type="Proteomes" id="UP001433268">
    <property type="component" value="Unassembled WGS sequence"/>
</dbReference>
<reference evidence="1 2" key="1">
    <citation type="submission" date="2023-01" db="EMBL/GenBank/DDBJ databases">
        <title>Analysis of 21 Apiospora genomes using comparative genomics revels a genus with tremendous synthesis potential of carbohydrate active enzymes and secondary metabolites.</title>
        <authorList>
            <person name="Sorensen T."/>
        </authorList>
    </citation>
    <scope>NUCLEOTIDE SEQUENCE [LARGE SCALE GENOMIC DNA]</scope>
    <source>
        <strain evidence="1 2">CBS 114990</strain>
    </source>
</reference>
<protein>
    <submittedName>
        <fullName evidence="1">Uncharacterized protein</fullName>
    </submittedName>
</protein>
<dbReference type="GeneID" id="92046296"/>
<dbReference type="RefSeq" id="XP_066668578.1">
    <property type="nucleotide sequence ID" value="XM_066813236.1"/>
</dbReference>
<evidence type="ECO:0000313" key="1">
    <source>
        <dbReference type="EMBL" id="KAK8081103.1"/>
    </source>
</evidence>
<organism evidence="1 2">
    <name type="scientific">Apiospora hydei</name>
    <dbReference type="NCBI Taxonomy" id="1337664"/>
    <lineage>
        <taxon>Eukaryota</taxon>
        <taxon>Fungi</taxon>
        <taxon>Dikarya</taxon>
        <taxon>Ascomycota</taxon>
        <taxon>Pezizomycotina</taxon>
        <taxon>Sordariomycetes</taxon>
        <taxon>Xylariomycetidae</taxon>
        <taxon>Amphisphaeriales</taxon>
        <taxon>Apiosporaceae</taxon>
        <taxon>Apiospora</taxon>
    </lineage>
</organism>